<keyword evidence="2" id="KW-1185">Reference proteome</keyword>
<sequence length="280" mass="32749">MNNFNKLIIIGFVYLSLFSCKSEKSSTKSESLYYTDSIFSTHLNEYRKHNIYLPKAFDSLKTYPIIFATDGNKISAKSFYKKTLDSLIDNNIIKPVILVASHSNRKIADSTSSTKGDNTKHYLKYRYFEYINDYSNSDSLLVNRFKNHMAYFKNELINQIENEFNQKLDKNDRYFYGVSNGAGFGLSLLNTHPEIIGNYLCFSTFGGDIQTNTWNINVKYPNLYMRYGSDEPFFLREDGEFLKLKYKELNLFCDIIEYNGGHDYLKWNEAFTEIISRLLK</sequence>
<dbReference type="Gene3D" id="3.40.50.1820">
    <property type="entry name" value="alpha/beta hydrolase"/>
    <property type="match status" value="1"/>
</dbReference>
<dbReference type="Proteomes" id="UP001597533">
    <property type="component" value="Unassembled WGS sequence"/>
</dbReference>
<dbReference type="PANTHER" id="PTHR48098">
    <property type="entry name" value="ENTEROCHELIN ESTERASE-RELATED"/>
    <property type="match status" value="1"/>
</dbReference>
<name>A0ABW5WQ78_9FLAO</name>
<dbReference type="GO" id="GO:0016787">
    <property type="term" value="F:hydrolase activity"/>
    <property type="evidence" value="ECO:0007669"/>
    <property type="project" value="UniProtKB-KW"/>
</dbReference>
<dbReference type="Pfam" id="PF00756">
    <property type="entry name" value="Esterase"/>
    <property type="match status" value="1"/>
</dbReference>
<reference evidence="2" key="1">
    <citation type="journal article" date="2019" name="Int. J. Syst. Evol. Microbiol.">
        <title>The Global Catalogue of Microorganisms (GCM) 10K type strain sequencing project: providing services to taxonomists for standard genome sequencing and annotation.</title>
        <authorList>
            <consortium name="The Broad Institute Genomics Platform"/>
            <consortium name="The Broad Institute Genome Sequencing Center for Infectious Disease"/>
            <person name="Wu L."/>
            <person name="Ma J."/>
        </authorList>
    </citation>
    <scope>NUCLEOTIDE SEQUENCE [LARGE SCALE GENOMIC DNA]</scope>
    <source>
        <strain evidence="2">KCTC 32141</strain>
    </source>
</reference>
<keyword evidence="1" id="KW-0378">Hydrolase</keyword>
<organism evidence="1 2">
    <name type="scientific">Lacinutrix iliipiscaria</name>
    <dbReference type="NCBI Taxonomy" id="1230532"/>
    <lineage>
        <taxon>Bacteria</taxon>
        <taxon>Pseudomonadati</taxon>
        <taxon>Bacteroidota</taxon>
        <taxon>Flavobacteriia</taxon>
        <taxon>Flavobacteriales</taxon>
        <taxon>Flavobacteriaceae</taxon>
        <taxon>Lacinutrix</taxon>
    </lineage>
</organism>
<evidence type="ECO:0000313" key="1">
    <source>
        <dbReference type="EMBL" id="MFD2823376.1"/>
    </source>
</evidence>
<proteinExistence type="predicted"/>
<comment type="caution">
    <text evidence="1">The sequence shown here is derived from an EMBL/GenBank/DDBJ whole genome shotgun (WGS) entry which is preliminary data.</text>
</comment>
<gene>
    <name evidence="1" type="ORF">ACFS5M_06820</name>
</gene>
<dbReference type="InterPro" id="IPR029058">
    <property type="entry name" value="AB_hydrolase_fold"/>
</dbReference>
<dbReference type="RefSeq" id="WP_183487094.1">
    <property type="nucleotide sequence ID" value="NZ_JBHUOV010000001.1"/>
</dbReference>
<dbReference type="EMBL" id="JBHUOV010000001">
    <property type="protein sequence ID" value="MFD2823376.1"/>
    <property type="molecule type" value="Genomic_DNA"/>
</dbReference>
<dbReference type="PROSITE" id="PS51257">
    <property type="entry name" value="PROKAR_LIPOPROTEIN"/>
    <property type="match status" value="1"/>
</dbReference>
<protein>
    <submittedName>
        <fullName evidence="1">Alpha/beta hydrolase</fullName>
    </submittedName>
</protein>
<accession>A0ABW5WQ78</accession>
<dbReference type="SUPFAM" id="SSF53474">
    <property type="entry name" value="alpha/beta-Hydrolases"/>
    <property type="match status" value="1"/>
</dbReference>
<dbReference type="PANTHER" id="PTHR48098:SF3">
    <property type="entry name" value="IRON(III) ENTEROBACTIN ESTERASE"/>
    <property type="match status" value="1"/>
</dbReference>
<evidence type="ECO:0000313" key="2">
    <source>
        <dbReference type="Proteomes" id="UP001597533"/>
    </source>
</evidence>
<dbReference type="InterPro" id="IPR000801">
    <property type="entry name" value="Esterase-like"/>
</dbReference>
<dbReference type="InterPro" id="IPR050583">
    <property type="entry name" value="Mycobacterial_A85_antigen"/>
</dbReference>